<keyword evidence="2" id="KW-1185">Reference proteome</keyword>
<comment type="caution">
    <text evidence="1">The sequence shown here is derived from an EMBL/GenBank/DDBJ whole genome shotgun (WGS) entry which is preliminary data.</text>
</comment>
<accession>A0A0R3MFV8</accession>
<organism evidence="1 2">
    <name type="scientific">Bradyrhizobium retamae</name>
    <dbReference type="NCBI Taxonomy" id="1300035"/>
    <lineage>
        <taxon>Bacteria</taxon>
        <taxon>Pseudomonadati</taxon>
        <taxon>Pseudomonadota</taxon>
        <taxon>Alphaproteobacteria</taxon>
        <taxon>Hyphomicrobiales</taxon>
        <taxon>Nitrobacteraceae</taxon>
        <taxon>Bradyrhizobium</taxon>
    </lineage>
</organism>
<dbReference type="AlphaFoldDB" id="A0A0R3MFV8"/>
<dbReference type="EMBL" id="LLYA01000190">
    <property type="protein sequence ID" value="KRR19112.1"/>
    <property type="molecule type" value="Genomic_DNA"/>
</dbReference>
<dbReference type="Proteomes" id="UP000052023">
    <property type="component" value="Unassembled WGS sequence"/>
</dbReference>
<proteinExistence type="predicted"/>
<sequence length="85" mass="9026">MSGLGRFLLELDLHRAGDLNPLRLRLSGAVDGFGQISPGVASVMFSTSRRIRILCSVGIGPPKDGLPQVVVGRDQLRDCDAPLVA</sequence>
<gene>
    <name evidence="1" type="ORF">CQ13_34320</name>
</gene>
<reference evidence="1 2" key="1">
    <citation type="submission" date="2014-03" db="EMBL/GenBank/DDBJ databases">
        <title>Bradyrhizobium valentinum sp. nov., isolated from effective nodules of Lupinus mariae-josephae, a lupine endemic of basic-lime soils in Eastern Spain.</title>
        <authorList>
            <person name="Duran D."/>
            <person name="Rey L."/>
            <person name="Navarro A."/>
            <person name="Busquets A."/>
            <person name="Imperial J."/>
            <person name="Ruiz-Argueso T."/>
        </authorList>
    </citation>
    <scope>NUCLEOTIDE SEQUENCE [LARGE SCALE GENOMIC DNA]</scope>
    <source>
        <strain evidence="1 2">Ro19</strain>
    </source>
</reference>
<dbReference type="RefSeq" id="WP_057846790.1">
    <property type="nucleotide sequence ID" value="NZ_LLYA01000190.1"/>
</dbReference>
<evidence type="ECO:0000313" key="2">
    <source>
        <dbReference type="Proteomes" id="UP000052023"/>
    </source>
</evidence>
<protein>
    <submittedName>
        <fullName evidence="1">Uncharacterized protein</fullName>
    </submittedName>
</protein>
<name>A0A0R3MFV8_9BRAD</name>
<evidence type="ECO:0000313" key="1">
    <source>
        <dbReference type="EMBL" id="KRR19112.1"/>
    </source>
</evidence>